<reference evidence="2 3" key="1">
    <citation type="journal article" date="2014" name="PLoS Genet.">
        <title>Phylogenetically driven sequencing of extremely halophilic archaea reveals strategies for static and dynamic osmo-response.</title>
        <authorList>
            <person name="Becker E.A."/>
            <person name="Seitzer P.M."/>
            <person name="Tritt A."/>
            <person name="Larsen D."/>
            <person name="Krusor M."/>
            <person name="Yao A.I."/>
            <person name="Wu D."/>
            <person name="Madern D."/>
            <person name="Eisen J.A."/>
            <person name="Darling A.E."/>
            <person name="Facciotti M.T."/>
        </authorList>
    </citation>
    <scope>NUCLEOTIDE SEQUENCE [LARGE SCALE GENOMIC DNA]</scope>
    <source>
        <strain evidence="2 3">DSM 15624</strain>
    </source>
</reference>
<protein>
    <submittedName>
        <fullName evidence="2">Uncharacterized protein</fullName>
    </submittedName>
</protein>
<organism evidence="2 3">
    <name type="scientific">Natrinema pellirubrum (strain DSM 15624 / CIP 106293 / JCM 10476 / NCIMB 786 / 157)</name>
    <dbReference type="NCBI Taxonomy" id="797303"/>
    <lineage>
        <taxon>Archaea</taxon>
        <taxon>Methanobacteriati</taxon>
        <taxon>Methanobacteriota</taxon>
        <taxon>Stenosarchaea group</taxon>
        <taxon>Halobacteria</taxon>
        <taxon>Halobacteriales</taxon>
        <taxon>Natrialbaceae</taxon>
        <taxon>Natrinema</taxon>
    </lineage>
</organism>
<accession>L9YGS4</accession>
<proteinExistence type="predicted"/>
<evidence type="ECO:0000256" key="1">
    <source>
        <dbReference type="SAM" id="MobiDB-lite"/>
    </source>
</evidence>
<gene>
    <name evidence="2" type="ORF">C488_14477</name>
</gene>
<dbReference type="Proteomes" id="UP000011593">
    <property type="component" value="Unassembled WGS sequence"/>
</dbReference>
<dbReference type="EMBL" id="AOIE01000086">
    <property type="protein sequence ID" value="ELY72896.1"/>
    <property type="molecule type" value="Genomic_DNA"/>
</dbReference>
<dbReference type="RefSeq" id="WP_006182255.1">
    <property type="nucleotide sequence ID" value="NC_019962.1"/>
</dbReference>
<dbReference type="GeneID" id="25139916"/>
<comment type="caution">
    <text evidence="2">The sequence shown here is derived from an EMBL/GenBank/DDBJ whole genome shotgun (WGS) entry which is preliminary data.</text>
</comment>
<sequence>MGNNEEFAQVQVKPDEDDVDPDARQVFGTYTHHWSKIEVESVSISSSGSVRVDVHDTEKQWYLHNDFESVQQANELIVINPVVVPP</sequence>
<evidence type="ECO:0000313" key="2">
    <source>
        <dbReference type="EMBL" id="ELY72896.1"/>
    </source>
</evidence>
<feature type="region of interest" description="Disordered" evidence="1">
    <location>
        <begin position="1"/>
        <end position="21"/>
    </location>
</feature>
<dbReference type="AlphaFoldDB" id="L9YGS4"/>
<evidence type="ECO:0000313" key="3">
    <source>
        <dbReference type="Proteomes" id="UP000011593"/>
    </source>
</evidence>
<name>L9YGS4_NATP1</name>
<keyword evidence="3" id="KW-1185">Reference proteome</keyword>